<dbReference type="GO" id="GO:0004497">
    <property type="term" value="F:monooxygenase activity"/>
    <property type="evidence" value="ECO:0007669"/>
    <property type="project" value="UniProtKB-KW"/>
</dbReference>
<dbReference type="PANTHER" id="PTHR46300:SF7">
    <property type="entry name" value="P450, PUTATIVE (EUROFUNG)-RELATED"/>
    <property type="match status" value="1"/>
</dbReference>
<sequence>MRITETHRLSSRRAGWGDAVASQMYTDRLRVYRKNIAQLIGSKTAVARFNSVQDLETRRFLLRVLDKPEDLVQHIRTNAGAIILKITYGYTVEPHKQDPLVELADRALFQFSLATVPGAWMVDIFPFLKFLPDWFPGTSFKKTAREWRQTVTDMADKPYEFTVSSLACFFLAMTIYPEVQRKAQAELDQVVGTDRLPGHEDRQRLPYVNAIVKEVFRWHPIGPMGIPHTSTVDDVVGGYFIPKGAMVIPNIWWITHDPETYEDPMSFEPERFLDLNGHVPELDPHAVVFGYGRRVCPGRVLADSSLFLTIAKALAVFDITKPVEHGQEITPEVDFTAGIISHPLPFKATIKARSPKHEAMIRSVENEHPWDDTDSKLFASMEV</sequence>
<evidence type="ECO:0000256" key="6">
    <source>
        <dbReference type="ARBA" id="ARBA00023004"/>
    </source>
</evidence>
<keyword evidence="11" id="KW-1185">Reference proteome</keyword>
<dbReference type="SUPFAM" id="SSF48264">
    <property type="entry name" value="Cytochrome P450"/>
    <property type="match status" value="1"/>
</dbReference>
<keyword evidence="7 9" id="KW-0503">Monooxygenase</keyword>
<dbReference type="GO" id="GO:0020037">
    <property type="term" value="F:heme binding"/>
    <property type="evidence" value="ECO:0007669"/>
    <property type="project" value="InterPro"/>
</dbReference>
<dbReference type="Gene3D" id="1.10.630.10">
    <property type="entry name" value="Cytochrome P450"/>
    <property type="match status" value="2"/>
</dbReference>
<evidence type="ECO:0000256" key="2">
    <source>
        <dbReference type="ARBA" id="ARBA00010617"/>
    </source>
</evidence>
<reference evidence="10 11" key="2">
    <citation type="submission" date="2015-05" db="EMBL/GenBank/DDBJ databases">
        <authorList>
            <person name="Morales-Cruz A."/>
            <person name="Amrine K.C."/>
            <person name="Cantu D."/>
        </authorList>
    </citation>
    <scope>NUCLEOTIDE SEQUENCE [LARGE SCALE GENOMIC DNA]</scope>
    <source>
        <strain evidence="10">UCRPC4</strain>
    </source>
</reference>
<dbReference type="InterPro" id="IPR002401">
    <property type="entry name" value="Cyt_P450_E_grp-I"/>
</dbReference>
<dbReference type="OrthoDB" id="2789670at2759"/>
<dbReference type="PANTHER" id="PTHR46300">
    <property type="entry name" value="P450, PUTATIVE (EUROFUNG)-RELATED-RELATED"/>
    <property type="match status" value="1"/>
</dbReference>
<comment type="similarity">
    <text evidence="2 9">Belongs to the cytochrome P450 family.</text>
</comment>
<reference evidence="10 11" key="1">
    <citation type="submission" date="2015-05" db="EMBL/GenBank/DDBJ databases">
        <title>Distinctive expansion of gene families associated with plant cell wall degradation and secondary metabolism in the genomes of grapevine trunk pathogens.</title>
        <authorList>
            <person name="Lawrence D.P."/>
            <person name="Travadon R."/>
            <person name="Rolshausen P.E."/>
            <person name="Baumgartner K."/>
        </authorList>
    </citation>
    <scope>NUCLEOTIDE SEQUENCE [LARGE SCALE GENOMIC DNA]</scope>
    <source>
        <strain evidence="10">UCRPC4</strain>
    </source>
</reference>
<evidence type="ECO:0000256" key="7">
    <source>
        <dbReference type="ARBA" id="ARBA00023033"/>
    </source>
</evidence>
<evidence type="ECO:0000256" key="4">
    <source>
        <dbReference type="ARBA" id="ARBA00022723"/>
    </source>
</evidence>
<gene>
    <name evidence="10" type="ORF">UCRPC4_g03813</name>
</gene>
<dbReference type="PROSITE" id="PS00086">
    <property type="entry name" value="CYTOCHROME_P450"/>
    <property type="match status" value="1"/>
</dbReference>
<evidence type="ECO:0000313" key="11">
    <source>
        <dbReference type="Proteomes" id="UP000053317"/>
    </source>
</evidence>
<organism evidence="10 11">
    <name type="scientific">Phaeomoniella chlamydospora</name>
    <name type="common">Phaeoacremonium chlamydosporum</name>
    <dbReference type="NCBI Taxonomy" id="158046"/>
    <lineage>
        <taxon>Eukaryota</taxon>
        <taxon>Fungi</taxon>
        <taxon>Dikarya</taxon>
        <taxon>Ascomycota</taxon>
        <taxon>Pezizomycotina</taxon>
        <taxon>Eurotiomycetes</taxon>
        <taxon>Chaetothyriomycetidae</taxon>
        <taxon>Phaeomoniellales</taxon>
        <taxon>Phaeomoniellaceae</taxon>
        <taxon>Phaeomoniella</taxon>
    </lineage>
</organism>
<dbReference type="AlphaFoldDB" id="A0A0G2EDY6"/>
<dbReference type="PRINTS" id="PR00385">
    <property type="entry name" value="P450"/>
</dbReference>
<keyword evidence="4 8" id="KW-0479">Metal-binding</keyword>
<evidence type="ECO:0000313" key="10">
    <source>
        <dbReference type="EMBL" id="KKY21117.1"/>
    </source>
</evidence>
<feature type="binding site" description="axial binding residue" evidence="8">
    <location>
        <position position="296"/>
    </location>
    <ligand>
        <name>heme</name>
        <dbReference type="ChEBI" id="CHEBI:30413"/>
    </ligand>
    <ligandPart>
        <name>Fe</name>
        <dbReference type="ChEBI" id="CHEBI:18248"/>
    </ligandPart>
</feature>
<dbReference type="Proteomes" id="UP000053317">
    <property type="component" value="Unassembled WGS sequence"/>
</dbReference>
<evidence type="ECO:0000256" key="9">
    <source>
        <dbReference type="RuleBase" id="RU000461"/>
    </source>
</evidence>
<dbReference type="CDD" id="cd11065">
    <property type="entry name" value="CYP64-like"/>
    <property type="match status" value="1"/>
</dbReference>
<evidence type="ECO:0000256" key="1">
    <source>
        <dbReference type="ARBA" id="ARBA00001971"/>
    </source>
</evidence>
<keyword evidence="5 9" id="KW-0560">Oxidoreductase</keyword>
<dbReference type="InterPro" id="IPR036396">
    <property type="entry name" value="Cyt_P450_sf"/>
</dbReference>
<dbReference type="InterPro" id="IPR050364">
    <property type="entry name" value="Cytochrome_P450_fung"/>
</dbReference>
<comment type="caution">
    <text evidence="10">The sequence shown here is derived from an EMBL/GenBank/DDBJ whole genome shotgun (WGS) entry which is preliminary data.</text>
</comment>
<keyword evidence="6 8" id="KW-0408">Iron</keyword>
<dbReference type="GO" id="GO:0005506">
    <property type="term" value="F:iron ion binding"/>
    <property type="evidence" value="ECO:0007669"/>
    <property type="project" value="InterPro"/>
</dbReference>
<dbReference type="InterPro" id="IPR001128">
    <property type="entry name" value="Cyt_P450"/>
</dbReference>
<dbReference type="Pfam" id="PF00067">
    <property type="entry name" value="p450"/>
    <property type="match status" value="1"/>
</dbReference>
<accession>A0A0G2EDY6</accession>
<dbReference type="PRINTS" id="PR00463">
    <property type="entry name" value="EP450I"/>
</dbReference>
<evidence type="ECO:0000256" key="8">
    <source>
        <dbReference type="PIRSR" id="PIRSR602401-1"/>
    </source>
</evidence>
<protein>
    <submittedName>
        <fullName evidence="10">Putative cytochrome p450 oxidoreductase</fullName>
    </submittedName>
</protein>
<keyword evidence="3 8" id="KW-0349">Heme</keyword>
<evidence type="ECO:0000256" key="5">
    <source>
        <dbReference type="ARBA" id="ARBA00023002"/>
    </source>
</evidence>
<proteinExistence type="inferred from homology"/>
<dbReference type="EMBL" id="LCWF01000087">
    <property type="protein sequence ID" value="KKY21117.1"/>
    <property type="molecule type" value="Genomic_DNA"/>
</dbReference>
<dbReference type="InterPro" id="IPR017972">
    <property type="entry name" value="Cyt_P450_CS"/>
</dbReference>
<dbReference type="GO" id="GO:0016705">
    <property type="term" value="F:oxidoreductase activity, acting on paired donors, with incorporation or reduction of molecular oxygen"/>
    <property type="evidence" value="ECO:0007669"/>
    <property type="project" value="InterPro"/>
</dbReference>
<name>A0A0G2EDY6_PHACM</name>
<comment type="cofactor">
    <cofactor evidence="1 8">
        <name>heme</name>
        <dbReference type="ChEBI" id="CHEBI:30413"/>
    </cofactor>
</comment>
<evidence type="ECO:0000256" key="3">
    <source>
        <dbReference type="ARBA" id="ARBA00022617"/>
    </source>
</evidence>